<evidence type="ECO:0000259" key="1">
    <source>
        <dbReference type="Pfam" id="PF24436"/>
    </source>
</evidence>
<keyword evidence="2" id="KW-0489">Methyltransferase</keyword>
<dbReference type="Proteomes" id="UP000054359">
    <property type="component" value="Unassembled WGS sequence"/>
</dbReference>
<dbReference type="GO" id="GO:0032259">
    <property type="term" value="P:methylation"/>
    <property type="evidence" value="ECO:0007669"/>
    <property type="project" value="UniProtKB-KW"/>
</dbReference>
<dbReference type="PANTHER" id="PTHR46060">
    <property type="entry name" value="MARINER MOS1 TRANSPOSASE-LIKE PROTEIN"/>
    <property type="match status" value="1"/>
</dbReference>
<dbReference type="GO" id="GO:0003676">
    <property type="term" value="F:nucleic acid binding"/>
    <property type="evidence" value="ECO:0007669"/>
    <property type="project" value="InterPro"/>
</dbReference>
<gene>
    <name evidence="2" type="ORF">X975_04083</name>
</gene>
<sequence length="560" mass="63693">MASKVLTISSPADCEIRAVIKFLNARNVKPAEIYRQVTEVYGEYAISDGMVRKWVRMFNAGRTNVHAEARSGRPSVVTDDLVRKVDEAIHENRRFTMTTLSEAFPQISRTVLFEIVSDRLNYRKLCSRWVPKMLTDVHKTKRLGSALTFLTRYSDEGENFLNQIVTGDETWVCHFTPESKQQSMEWRHTHSPKKQKFKVTMSSQKIMCTVFWDRKGVLLTEFLPRGETINAARYCETLTKLRRAIQNKRRGMLSKGIVLLHDNARPHTAGVTQSLIRQFHWEQFDHPPYSPDLAPSDYHLFLHMKHELGGKRFGSDDDMKNAVESWLLKLAGSFFDDEPAALPADRVENTSVFEVVEIGLAGPLYAKHGDRVRLVLFTCALYSRKKTFASNICAKIGEMIQGLATPVEIKLQLLSIFQHMHHDAQTIAQVWKLCTSLLPDYPSQQFVVCTLHTLTELAAASVTHIPEQVDLLISYLKEDGRVCVKMNALKDMEKLAKRGAHLWSTSNVNELVNYTIETLYISLKCEIFSVMVALAHSVAVDKFDLSGGKPVFPSTVRLRT</sequence>
<protein>
    <submittedName>
        <fullName evidence="2">Histone-lysine N-methyltransferase SETMAR</fullName>
    </submittedName>
</protein>
<organism evidence="2 3">
    <name type="scientific">Stegodyphus mimosarum</name>
    <name type="common">African social velvet spider</name>
    <dbReference type="NCBI Taxonomy" id="407821"/>
    <lineage>
        <taxon>Eukaryota</taxon>
        <taxon>Metazoa</taxon>
        <taxon>Ecdysozoa</taxon>
        <taxon>Arthropoda</taxon>
        <taxon>Chelicerata</taxon>
        <taxon>Arachnida</taxon>
        <taxon>Araneae</taxon>
        <taxon>Araneomorphae</taxon>
        <taxon>Entelegynae</taxon>
        <taxon>Eresoidea</taxon>
        <taxon>Eresidae</taxon>
        <taxon>Stegodyphus</taxon>
    </lineage>
</organism>
<dbReference type="InterPro" id="IPR036397">
    <property type="entry name" value="RNaseH_sf"/>
</dbReference>
<keyword evidence="2" id="KW-0808">Transferase</keyword>
<dbReference type="InterPro" id="IPR001888">
    <property type="entry name" value="Transposase_1"/>
</dbReference>
<dbReference type="PANTHER" id="PTHR46060:SF1">
    <property type="entry name" value="MARINER MOS1 TRANSPOSASE-LIKE PROTEIN"/>
    <property type="match status" value="1"/>
</dbReference>
<keyword evidence="3" id="KW-1185">Reference proteome</keyword>
<dbReference type="Gene3D" id="3.30.420.10">
    <property type="entry name" value="Ribonuclease H-like superfamily/Ribonuclease H"/>
    <property type="match status" value="1"/>
</dbReference>
<reference evidence="2 3" key="1">
    <citation type="submission" date="2013-11" db="EMBL/GenBank/DDBJ databases">
        <title>Genome sequencing of Stegodyphus mimosarum.</title>
        <authorList>
            <person name="Bechsgaard J."/>
        </authorList>
    </citation>
    <scope>NUCLEOTIDE SEQUENCE [LARGE SCALE GENOMIC DNA]</scope>
</reference>
<feature type="non-terminal residue" evidence="2">
    <location>
        <position position="560"/>
    </location>
</feature>
<dbReference type="AlphaFoldDB" id="A0A087TLY9"/>
<dbReference type="Gene3D" id="1.10.10.1450">
    <property type="match status" value="1"/>
</dbReference>
<evidence type="ECO:0000313" key="3">
    <source>
        <dbReference type="Proteomes" id="UP000054359"/>
    </source>
</evidence>
<evidence type="ECO:0000313" key="2">
    <source>
        <dbReference type="EMBL" id="KFM66128.1"/>
    </source>
</evidence>
<feature type="domain" description="Integrator complex subunit 7 N-terminal" evidence="1">
    <location>
        <begin position="386"/>
        <end position="544"/>
    </location>
</feature>
<dbReference type="Pfam" id="PF24436">
    <property type="entry name" value="INTS7_N"/>
    <property type="match status" value="1"/>
</dbReference>
<dbReference type="Pfam" id="PF01359">
    <property type="entry name" value="Transposase_1"/>
    <property type="match status" value="1"/>
</dbReference>
<dbReference type="OrthoDB" id="6434511at2759"/>
<name>A0A087TLY9_STEMI</name>
<proteinExistence type="predicted"/>
<accession>A0A087TLY9</accession>
<dbReference type="EMBL" id="KK115831">
    <property type="protein sequence ID" value="KFM66128.1"/>
    <property type="molecule type" value="Genomic_DNA"/>
</dbReference>
<dbReference type="STRING" id="407821.A0A087TLY9"/>
<dbReference type="GO" id="GO:0008168">
    <property type="term" value="F:methyltransferase activity"/>
    <property type="evidence" value="ECO:0007669"/>
    <property type="project" value="UniProtKB-KW"/>
</dbReference>
<dbReference type="InterPro" id="IPR052709">
    <property type="entry name" value="Transposase-MT_Hybrid"/>
</dbReference>
<dbReference type="InterPro" id="IPR056516">
    <property type="entry name" value="INTS7_N"/>
</dbReference>